<keyword evidence="3" id="KW-1185">Reference proteome</keyword>
<evidence type="ECO:0000313" key="2">
    <source>
        <dbReference type="EMBL" id="WOO83923.1"/>
    </source>
</evidence>
<evidence type="ECO:0000256" key="1">
    <source>
        <dbReference type="SAM" id="MobiDB-lite"/>
    </source>
</evidence>
<reference evidence="2" key="1">
    <citation type="submission" date="2023-10" db="EMBL/GenBank/DDBJ databases">
        <authorList>
            <person name="Noh H."/>
        </authorList>
    </citation>
    <scope>NUCLEOTIDE SEQUENCE</scope>
    <source>
        <strain evidence="2">DUCC4014</strain>
    </source>
</reference>
<feature type="compositionally biased region" description="Polar residues" evidence="1">
    <location>
        <begin position="1"/>
        <end position="10"/>
    </location>
</feature>
<feature type="region of interest" description="Disordered" evidence="1">
    <location>
        <begin position="1"/>
        <end position="23"/>
    </location>
</feature>
<dbReference type="Proteomes" id="UP000827549">
    <property type="component" value="Chromosome 5"/>
</dbReference>
<evidence type="ECO:0008006" key="4">
    <source>
        <dbReference type="Google" id="ProtNLM"/>
    </source>
</evidence>
<dbReference type="EMBL" id="CP086718">
    <property type="protein sequence ID" value="WOO83923.1"/>
    <property type="molecule type" value="Genomic_DNA"/>
</dbReference>
<accession>A0AAF1BSU2</accession>
<dbReference type="GeneID" id="87810614"/>
<dbReference type="RefSeq" id="XP_062629949.1">
    <property type="nucleotide sequence ID" value="XM_062773965.1"/>
</dbReference>
<organism evidence="2 3">
    <name type="scientific">Vanrija pseudolonga</name>
    <dbReference type="NCBI Taxonomy" id="143232"/>
    <lineage>
        <taxon>Eukaryota</taxon>
        <taxon>Fungi</taxon>
        <taxon>Dikarya</taxon>
        <taxon>Basidiomycota</taxon>
        <taxon>Agaricomycotina</taxon>
        <taxon>Tremellomycetes</taxon>
        <taxon>Trichosporonales</taxon>
        <taxon>Trichosporonaceae</taxon>
        <taxon>Vanrija</taxon>
    </lineage>
</organism>
<evidence type="ECO:0000313" key="3">
    <source>
        <dbReference type="Proteomes" id="UP000827549"/>
    </source>
</evidence>
<dbReference type="AlphaFoldDB" id="A0AAF1BSU2"/>
<name>A0AAF1BSU2_9TREE</name>
<sequence length="148" mass="15968">MARARTNSTAPRRLEPDDSFRTAPITAHDGDDCGCAQGCTGGDGCNRLPHNIIIARILDSGKLSRNYAMRDASMQLVIRGATPESAMSGPSAIYQLRRLTARDKPRSYCALVVIVATQQLSLPLASRFGRCTSCSCKNCKCKPGECKC</sequence>
<gene>
    <name evidence="2" type="ORF">LOC62_05G007441</name>
</gene>
<proteinExistence type="predicted"/>
<protein>
    <recommendedName>
        <fullName evidence="4">Metallothionein</fullName>
    </recommendedName>
</protein>